<sequence>MSRPTSTATVVGGGPAGLIAAEVLARAGITVTVYDRMPSVPRRFLLAGHGGLNITHSEDRTPFLRRYGASAEVLAPMLDVFGPDDLRAWCDGLGEPTFVGTSGRVFPQSFRANPLVRAWLARLSDLGVRIERRHRWTGWSDDGALLVVDDAGVTSTVASDAVVFALGGASWPQLGADGGWVSPFTARGVAVTSLRPTNVGLRVPWSEVFADRFAGTPLKNVSLRVRPTPGSEGGAGRGDAVRGAPVRGDAMITTAGIEGGPVYALGSAVHDALTAGGCILDVDLRPDLTVDQLTDRLRRRRPKDSASSWLRRSVGIDPVSIALLREAGPLPTEPGAMAELVSAVPVPVSGTMPIARAISTAGGVAWSEVDATLMLRRIPGTFVAGEMLDWEAPTGGYLLQASFSTGVVAAHGVLAWLDAR</sequence>
<keyword evidence="7" id="KW-1185">Reference proteome</keyword>
<name>A0A2M8WJK9_9MICO</name>
<accession>A0A2M8WJK9</accession>
<dbReference type="OrthoDB" id="5288829at2"/>
<dbReference type="Pfam" id="PF03486">
    <property type="entry name" value="HI0933_like"/>
    <property type="match status" value="1"/>
</dbReference>
<dbReference type="SUPFAM" id="SSF160996">
    <property type="entry name" value="HI0933 insert domain-like"/>
    <property type="match status" value="1"/>
</dbReference>
<evidence type="ECO:0008006" key="8">
    <source>
        <dbReference type="Google" id="ProtNLM"/>
    </source>
</evidence>
<dbReference type="Gene3D" id="1.10.8.260">
    <property type="entry name" value="HI0933 insert domain-like"/>
    <property type="match status" value="1"/>
</dbReference>
<organism evidence="6 7">
    <name type="scientific">Luteimicrobium subarcticum</name>
    <dbReference type="NCBI Taxonomy" id="620910"/>
    <lineage>
        <taxon>Bacteria</taxon>
        <taxon>Bacillati</taxon>
        <taxon>Actinomycetota</taxon>
        <taxon>Actinomycetes</taxon>
        <taxon>Micrococcales</taxon>
        <taxon>Luteimicrobium</taxon>
    </lineage>
</organism>
<protein>
    <recommendedName>
        <fullName evidence="8">NAD(FAD)-utilizing dehydrogenase</fullName>
    </recommendedName>
</protein>
<dbReference type="InterPro" id="IPR022460">
    <property type="entry name" value="Flavoprotein_PP4765"/>
</dbReference>
<proteinExistence type="predicted"/>
<dbReference type="NCBIfam" id="TIGR00275">
    <property type="entry name" value="aminoacetone oxidase family FAD-binding enzyme"/>
    <property type="match status" value="1"/>
</dbReference>
<feature type="domain" description="RsdA/BaiN/AoA(So)-like Rossmann fold-like" evidence="4">
    <location>
        <begin position="8"/>
        <end position="411"/>
    </location>
</feature>
<dbReference type="Gene3D" id="3.50.50.60">
    <property type="entry name" value="FAD/NAD(P)-binding domain"/>
    <property type="match status" value="1"/>
</dbReference>
<evidence type="ECO:0000256" key="3">
    <source>
        <dbReference type="ARBA" id="ARBA00022827"/>
    </source>
</evidence>
<dbReference type="NCBIfam" id="TIGR03862">
    <property type="entry name" value="flavo_PP4765"/>
    <property type="match status" value="1"/>
</dbReference>
<keyword evidence="3" id="KW-0274">FAD</keyword>
<dbReference type="PANTHER" id="PTHR42887:SF1">
    <property type="entry name" value="BLR3961 PROTEIN"/>
    <property type="match status" value="1"/>
</dbReference>
<dbReference type="Pfam" id="PF22780">
    <property type="entry name" value="HI0933_like_1st"/>
    <property type="match status" value="1"/>
</dbReference>
<comment type="caution">
    <text evidence="6">The sequence shown here is derived from an EMBL/GenBank/DDBJ whole genome shotgun (WGS) entry which is preliminary data.</text>
</comment>
<feature type="domain" description="RsdA/BaiN/AoA(So)-like insert" evidence="5">
    <location>
        <begin position="195"/>
        <end position="359"/>
    </location>
</feature>
<reference evidence="6 7" key="1">
    <citation type="submission" date="2017-11" db="EMBL/GenBank/DDBJ databases">
        <title>Genomic Encyclopedia of Archaeal and Bacterial Type Strains, Phase II (KMG-II): From Individual Species to Whole Genera.</title>
        <authorList>
            <person name="Goeker M."/>
        </authorList>
    </citation>
    <scope>NUCLEOTIDE SEQUENCE [LARGE SCALE GENOMIC DNA]</scope>
    <source>
        <strain evidence="6 7">DSM 22413</strain>
    </source>
</reference>
<evidence type="ECO:0000313" key="6">
    <source>
        <dbReference type="EMBL" id="PJI91109.1"/>
    </source>
</evidence>
<dbReference type="PRINTS" id="PR00420">
    <property type="entry name" value="RNGMNOXGNASE"/>
</dbReference>
<dbReference type="AlphaFoldDB" id="A0A2M8WJK9"/>
<gene>
    <name evidence="6" type="ORF">CLV34_2376</name>
</gene>
<dbReference type="InterPro" id="IPR004792">
    <property type="entry name" value="BaiN-like"/>
</dbReference>
<dbReference type="SUPFAM" id="SSF51905">
    <property type="entry name" value="FAD/NAD(P)-binding domain"/>
    <property type="match status" value="1"/>
</dbReference>
<evidence type="ECO:0000259" key="4">
    <source>
        <dbReference type="Pfam" id="PF03486"/>
    </source>
</evidence>
<evidence type="ECO:0000259" key="5">
    <source>
        <dbReference type="Pfam" id="PF22780"/>
    </source>
</evidence>
<evidence type="ECO:0000256" key="2">
    <source>
        <dbReference type="ARBA" id="ARBA00022630"/>
    </source>
</evidence>
<dbReference type="InterPro" id="IPR057661">
    <property type="entry name" value="RsdA/BaiN/AoA(So)_Rossmann"/>
</dbReference>
<keyword evidence="2" id="KW-0285">Flavoprotein</keyword>
<dbReference type="InterPro" id="IPR036188">
    <property type="entry name" value="FAD/NAD-bd_sf"/>
</dbReference>
<comment type="cofactor">
    <cofactor evidence="1">
        <name>FAD</name>
        <dbReference type="ChEBI" id="CHEBI:57692"/>
    </cofactor>
</comment>
<evidence type="ECO:0000256" key="1">
    <source>
        <dbReference type="ARBA" id="ARBA00001974"/>
    </source>
</evidence>
<evidence type="ECO:0000313" key="7">
    <source>
        <dbReference type="Proteomes" id="UP000231586"/>
    </source>
</evidence>
<dbReference type="Gene3D" id="2.40.30.10">
    <property type="entry name" value="Translation factors"/>
    <property type="match status" value="1"/>
</dbReference>
<dbReference type="RefSeq" id="WP_100350493.1">
    <property type="nucleotide sequence ID" value="NZ_PGTZ01000009.1"/>
</dbReference>
<dbReference type="PANTHER" id="PTHR42887">
    <property type="entry name" value="OS12G0638800 PROTEIN"/>
    <property type="match status" value="1"/>
</dbReference>
<dbReference type="EMBL" id="PGTZ01000009">
    <property type="protein sequence ID" value="PJI91109.1"/>
    <property type="molecule type" value="Genomic_DNA"/>
</dbReference>
<dbReference type="InterPro" id="IPR055178">
    <property type="entry name" value="RsdA/BaiN/AoA(So)-like_dom"/>
</dbReference>
<dbReference type="InterPro" id="IPR023166">
    <property type="entry name" value="BaiN-like_dom_sf"/>
</dbReference>
<dbReference type="Proteomes" id="UP000231586">
    <property type="component" value="Unassembled WGS sequence"/>
</dbReference>